<dbReference type="SMART" id="SM00332">
    <property type="entry name" value="PP2Cc"/>
    <property type="match status" value="1"/>
</dbReference>
<accession>A0A9D1EL17</accession>
<dbReference type="PROSITE" id="PS51746">
    <property type="entry name" value="PPM_2"/>
    <property type="match status" value="1"/>
</dbReference>
<dbReference type="InterPro" id="IPR036457">
    <property type="entry name" value="PPM-type-like_dom_sf"/>
</dbReference>
<dbReference type="Proteomes" id="UP000886841">
    <property type="component" value="Unassembled WGS sequence"/>
</dbReference>
<dbReference type="SUPFAM" id="SSF81606">
    <property type="entry name" value="PP2C-like"/>
    <property type="match status" value="1"/>
</dbReference>
<comment type="caution">
    <text evidence="2">The sequence shown here is derived from an EMBL/GenBank/DDBJ whole genome shotgun (WGS) entry which is preliminary data.</text>
</comment>
<dbReference type="AlphaFoldDB" id="A0A9D1EL17"/>
<gene>
    <name evidence="2" type="ORF">IAB98_10500</name>
</gene>
<dbReference type="Gene3D" id="3.60.40.10">
    <property type="entry name" value="PPM-type phosphatase domain"/>
    <property type="match status" value="1"/>
</dbReference>
<protein>
    <submittedName>
        <fullName evidence="2">Serine/threonine-protein phosphatase</fullName>
    </submittedName>
</protein>
<dbReference type="Pfam" id="PF13672">
    <property type="entry name" value="PP2C_2"/>
    <property type="match status" value="1"/>
</dbReference>
<reference evidence="2" key="1">
    <citation type="submission" date="2020-10" db="EMBL/GenBank/DDBJ databases">
        <authorList>
            <person name="Gilroy R."/>
        </authorList>
    </citation>
    <scope>NUCLEOTIDE SEQUENCE</scope>
    <source>
        <strain evidence="2">ChiSxjej1B13-7041</strain>
    </source>
</reference>
<dbReference type="CDD" id="cd00143">
    <property type="entry name" value="PP2Cc"/>
    <property type="match status" value="1"/>
</dbReference>
<evidence type="ECO:0000259" key="1">
    <source>
        <dbReference type="PROSITE" id="PS51746"/>
    </source>
</evidence>
<dbReference type="PANTHER" id="PTHR47992">
    <property type="entry name" value="PROTEIN PHOSPHATASE"/>
    <property type="match status" value="1"/>
</dbReference>
<sequence>MVGRIIASCITDCGRVREKNEDNLYFDGRCMEQEHRKLDKAVTICRETREASFFGVFDGVGGESFGEVASYLAAAGLHHARQGYDSARQGIEEFLEAVCRMVNGRICREAQERKVRGMGSTAAILAFYGEKVCLCNLGDSPIFRYREGILETIHQEHTNRGFLREQGLDDRKPALTQCLGIPEEEFLIQPHISQEKIREGEQYLICSDGLTDMMGQEEIREILEESLTPGACVEKLREMALERGGRDNVTIILCRVVQMEEENSK</sequence>
<evidence type="ECO:0000313" key="3">
    <source>
        <dbReference type="Proteomes" id="UP000886841"/>
    </source>
</evidence>
<feature type="domain" description="PPM-type phosphatase" evidence="1">
    <location>
        <begin position="6"/>
        <end position="256"/>
    </location>
</feature>
<organism evidence="2 3">
    <name type="scientific">Candidatus Egerieimonas intestinavium</name>
    <dbReference type="NCBI Taxonomy" id="2840777"/>
    <lineage>
        <taxon>Bacteria</taxon>
        <taxon>Bacillati</taxon>
        <taxon>Bacillota</taxon>
        <taxon>Clostridia</taxon>
        <taxon>Lachnospirales</taxon>
        <taxon>Lachnospiraceae</taxon>
        <taxon>Lachnospiraceae incertae sedis</taxon>
        <taxon>Candidatus Egerieimonas</taxon>
    </lineage>
</organism>
<dbReference type="SMART" id="SM00331">
    <property type="entry name" value="PP2C_SIG"/>
    <property type="match status" value="1"/>
</dbReference>
<name>A0A9D1EL17_9FIRM</name>
<dbReference type="InterPro" id="IPR015655">
    <property type="entry name" value="PP2C"/>
</dbReference>
<dbReference type="InterPro" id="IPR001932">
    <property type="entry name" value="PPM-type_phosphatase-like_dom"/>
</dbReference>
<dbReference type="GO" id="GO:0004722">
    <property type="term" value="F:protein serine/threonine phosphatase activity"/>
    <property type="evidence" value="ECO:0007669"/>
    <property type="project" value="InterPro"/>
</dbReference>
<evidence type="ECO:0000313" key="2">
    <source>
        <dbReference type="EMBL" id="HIR93833.1"/>
    </source>
</evidence>
<dbReference type="EMBL" id="DVHU01000094">
    <property type="protein sequence ID" value="HIR93833.1"/>
    <property type="molecule type" value="Genomic_DNA"/>
</dbReference>
<proteinExistence type="predicted"/>
<reference evidence="2" key="2">
    <citation type="journal article" date="2021" name="PeerJ">
        <title>Extensive microbial diversity within the chicken gut microbiome revealed by metagenomics and culture.</title>
        <authorList>
            <person name="Gilroy R."/>
            <person name="Ravi A."/>
            <person name="Getino M."/>
            <person name="Pursley I."/>
            <person name="Horton D.L."/>
            <person name="Alikhan N.F."/>
            <person name="Baker D."/>
            <person name="Gharbi K."/>
            <person name="Hall N."/>
            <person name="Watson M."/>
            <person name="Adriaenssens E.M."/>
            <person name="Foster-Nyarko E."/>
            <person name="Jarju S."/>
            <person name="Secka A."/>
            <person name="Antonio M."/>
            <person name="Oren A."/>
            <person name="Chaudhuri R.R."/>
            <person name="La Ragione R."/>
            <person name="Hildebrand F."/>
            <person name="Pallen M.J."/>
        </authorList>
    </citation>
    <scope>NUCLEOTIDE SEQUENCE</scope>
    <source>
        <strain evidence="2">ChiSxjej1B13-7041</strain>
    </source>
</reference>